<accession>A0A0K2VIT7</accession>
<organism evidence="1">
    <name type="scientific">Lepeophtheirus salmonis</name>
    <name type="common">Salmon louse</name>
    <name type="synonym">Caligus salmonis</name>
    <dbReference type="NCBI Taxonomy" id="72036"/>
    <lineage>
        <taxon>Eukaryota</taxon>
        <taxon>Metazoa</taxon>
        <taxon>Ecdysozoa</taxon>
        <taxon>Arthropoda</taxon>
        <taxon>Crustacea</taxon>
        <taxon>Multicrustacea</taxon>
        <taxon>Hexanauplia</taxon>
        <taxon>Copepoda</taxon>
        <taxon>Siphonostomatoida</taxon>
        <taxon>Caligidae</taxon>
        <taxon>Lepeophtheirus</taxon>
    </lineage>
</organism>
<proteinExistence type="predicted"/>
<dbReference type="AlphaFoldDB" id="A0A0K2VIT7"/>
<sequence length="51" mass="5734">MKESSVKIALVIKGIIYIKSSRTSLSSPLLLYFSSNFSINVNELHKFESGR</sequence>
<protein>
    <submittedName>
        <fullName evidence="1">Uncharacterized protein</fullName>
    </submittedName>
</protein>
<evidence type="ECO:0000313" key="1">
    <source>
        <dbReference type="EMBL" id="CDW49881.1"/>
    </source>
</evidence>
<dbReference type="EMBL" id="HACA01032520">
    <property type="protein sequence ID" value="CDW49881.1"/>
    <property type="molecule type" value="Transcribed_RNA"/>
</dbReference>
<name>A0A0K2VIT7_LEPSM</name>
<reference evidence="1" key="1">
    <citation type="submission" date="2014-05" db="EMBL/GenBank/DDBJ databases">
        <authorList>
            <person name="Chronopoulou M."/>
        </authorList>
    </citation>
    <scope>NUCLEOTIDE SEQUENCE</scope>
    <source>
        <tissue evidence="1">Whole organism</tissue>
    </source>
</reference>